<dbReference type="AlphaFoldDB" id="A0A382J8Y9"/>
<gene>
    <name evidence="2" type="ORF">METZ01_LOCUS261092</name>
</gene>
<sequence length="182" mass="19918">MKAKLIALVTTGLLAAAGAVQAVNVEPPKDAVPFRGNHYKAFLDTNSTWWEAKFACEDLGGALVVVATPQENEFIRRMVKGKLIWLGGSDEFEEGKWTWDNGEKFVFKHWDAKQPSATQGYNFLVLNGLTGKWKDTTDFSGKVKGYVCEWKGTAPKDAGPKDADLKPPATAKATVKIKGSIK</sequence>
<dbReference type="InterPro" id="IPR001304">
    <property type="entry name" value="C-type_lectin-like"/>
</dbReference>
<protein>
    <recommendedName>
        <fullName evidence="1">C-type lectin domain-containing protein</fullName>
    </recommendedName>
</protein>
<dbReference type="CDD" id="cd00037">
    <property type="entry name" value="CLECT"/>
    <property type="match status" value="1"/>
</dbReference>
<evidence type="ECO:0000259" key="1">
    <source>
        <dbReference type="PROSITE" id="PS50041"/>
    </source>
</evidence>
<evidence type="ECO:0000313" key="2">
    <source>
        <dbReference type="EMBL" id="SVC08238.1"/>
    </source>
</evidence>
<dbReference type="SUPFAM" id="SSF56436">
    <property type="entry name" value="C-type lectin-like"/>
    <property type="match status" value="1"/>
</dbReference>
<dbReference type="SMART" id="SM00034">
    <property type="entry name" value="CLECT"/>
    <property type="match status" value="1"/>
</dbReference>
<dbReference type="PANTHER" id="PTHR22801:SF63">
    <property type="entry name" value="C-TYPE LECTIN DOMAIN-CONTAINING PROTEIN"/>
    <property type="match status" value="1"/>
</dbReference>
<accession>A0A382J8Y9</accession>
<dbReference type="Pfam" id="PF00059">
    <property type="entry name" value="Lectin_C"/>
    <property type="match status" value="1"/>
</dbReference>
<name>A0A382J8Y9_9ZZZZ</name>
<proteinExistence type="predicted"/>
<dbReference type="InterPro" id="IPR016186">
    <property type="entry name" value="C-type_lectin-like/link_sf"/>
</dbReference>
<dbReference type="InterPro" id="IPR050801">
    <property type="entry name" value="Ca-Dep_Lectins_ImmuneDev"/>
</dbReference>
<dbReference type="PROSITE" id="PS50041">
    <property type="entry name" value="C_TYPE_LECTIN_2"/>
    <property type="match status" value="1"/>
</dbReference>
<feature type="domain" description="C-type lectin" evidence="1">
    <location>
        <begin position="34"/>
        <end position="135"/>
    </location>
</feature>
<dbReference type="EMBL" id="UINC01072528">
    <property type="protein sequence ID" value="SVC08238.1"/>
    <property type="molecule type" value="Genomic_DNA"/>
</dbReference>
<reference evidence="2" key="1">
    <citation type="submission" date="2018-05" db="EMBL/GenBank/DDBJ databases">
        <authorList>
            <person name="Lanie J.A."/>
            <person name="Ng W.-L."/>
            <person name="Kazmierczak K.M."/>
            <person name="Andrzejewski T.M."/>
            <person name="Davidsen T.M."/>
            <person name="Wayne K.J."/>
            <person name="Tettelin H."/>
            <person name="Glass J.I."/>
            <person name="Rusch D."/>
            <person name="Podicherti R."/>
            <person name="Tsui H.-C.T."/>
            <person name="Winkler M.E."/>
        </authorList>
    </citation>
    <scope>NUCLEOTIDE SEQUENCE</scope>
</reference>
<organism evidence="2">
    <name type="scientific">marine metagenome</name>
    <dbReference type="NCBI Taxonomy" id="408172"/>
    <lineage>
        <taxon>unclassified sequences</taxon>
        <taxon>metagenomes</taxon>
        <taxon>ecological metagenomes</taxon>
    </lineage>
</organism>
<dbReference type="Gene3D" id="3.10.100.10">
    <property type="entry name" value="Mannose-Binding Protein A, subunit A"/>
    <property type="match status" value="1"/>
</dbReference>
<dbReference type="InterPro" id="IPR016187">
    <property type="entry name" value="CTDL_fold"/>
</dbReference>
<dbReference type="PANTHER" id="PTHR22801">
    <property type="entry name" value="LITHOSTATHINE"/>
    <property type="match status" value="1"/>
</dbReference>